<dbReference type="InterPro" id="IPR004365">
    <property type="entry name" value="NA-bd_OB_tRNA"/>
</dbReference>
<evidence type="ECO:0000256" key="1">
    <source>
        <dbReference type="ARBA" id="ARBA00022801"/>
    </source>
</evidence>
<dbReference type="Gene3D" id="1.10.3210.10">
    <property type="entry name" value="Hypothetical protein af1432"/>
    <property type="match status" value="1"/>
</dbReference>
<gene>
    <name evidence="3" type="ORF">AMJ44_09655</name>
</gene>
<dbReference type="EMBL" id="LIZX01000105">
    <property type="protein sequence ID" value="KPJ65716.1"/>
    <property type="molecule type" value="Genomic_DNA"/>
</dbReference>
<name>A0A0S7XTN7_UNCSA</name>
<keyword evidence="1" id="KW-0378">Hydrolase</keyword>
<dbReference type="InterPro" id="IPR050798">
    <property type="entry name" value="YhaM_exoribonuc/phosphodiest"/>
</dbReference>
<protein>
    <recommendedName>
        <fullName evidence="2">HD domain-containing protein</fullName>
    </recommendedName>
</protein>
<dbReference type="InterPro" id="IPR012340">
    <property type="entry name" value="NA-bd_OB-fold"/>
</dbReference>
<feature type="domain" description="HD" evidence="2">
    <location>
        <begin position="161"/>
        <end position="281"/>
    </location>
</feature>
<dbReference type="SMART" id="SM00471">
    <property type="entry name" value="HDc"/>
    <property type="match status" value="1"/>
</dbReference>
<evidence type="ECO:0000259" key="2">
    <source>
        <dbReference type="PROSITE" id="PS51831"/>
    </source>
</evidence>
<dbReference type="SUPFAM" id="SSF50249">
    <property type="entry name" value="Nucleic acid-binding proteins"/>
    <property type="match status" value="1"/>
</dbReference>
<comment type="caution">
    <text evidence="3">The sequence shown here is derived from an EMBL/GenBank/DDBJ whole genome shotgun (WGS) entry which is preliminary data.</text>
</comment>
<dbReference type="SUPFAM" id="SSF109604">
    <property type="entry name" value="HD-domain/PDEase-like"/>
    <property type="match status" value="1"/>
</dbReference>
<dbReference type="CDD" id="cd00077">
    <property type="entry name" value="HDc"/>
    <property type="match status" value="1"/>
</dbReference>
<dbReference type="InterPro" id="IPR006675">
    <property type="entry name" value="HDIG_dom"/>
</dbReference>
<accession>A0A0S7XTN7</accession>
<dbReference type="InterPro" id="IPR006674">
    <property type="entry name" value="HD_domain"/>
</dbReference>
<dbReference type="GO" id="GO:0016787">
    <property type="term" value="F:hydrolase activity"/>
    <property type="evidence" value="ECO:0007669"/>
    <property type="project" value="UniProtKB-KW"/>
</dbReference>
<dbReference type="Proteomes" id="UP000051861">
    <property type="component" value="Unassembled WGS sequence"/>
</dbReference>
<dbReference type="Gene3D" id="2.40.50.140">
    <property type="entry name" value="Nucleic acid-binding proteins"/>
    <property type="match status" value="1"/>
</dbReference>
<sequence>MKTLFVKDLKPGLEVTEFFVLRKKELKEYDGQRFLKLELGDRSGRIDAIIWDNLDQLYDKAKVGEIVKVKGWVSTYKEIPQVKVDNIRRAKEEEIDLVDFLPKTERDFNLLYDDFKNIVQTIKNSHLKRLLDLLMEDSSLMDKLKRAPGGKLWHHARVGGLLEHTLKVVAICEKAAEMYDLADRDLLITGALLHDIGKVNSYSAGGFFDYTDEGRLLGHIVSGDELIDTKIRKIPDFPEDLTLKLKHLILSHQGQLEFASPVVPQTIEAIILHYADELDAKADAFSHIIKTQKVKGKRWSDWVHLIKRFIYLGEDEEPKDKS</sequence>
<dbReference type="PANTHER" id="PTHR37294">
    <property type="entry name" value="3'-5' EXORIBONUCLEASE YHAM"/>
    <property type="match status" value="1"/>
</dbReference>
<reference evidence="3 4" key="1">
    <citation type="journal article" date="2015" name="Microbiome">
        <title>Genomic resolution of linkages in carbon, nitrogen, and sulfur cycling among widespread estuary sediment bacteria.</title>
        <authorList>
            <person name="Baker B.J."/>
            <person name="Lazar C.S."/>
            <person name="Teske A.P."/>
            <person name="Dick G.J."/>
        </authorList>
    </citation>
    <scope>NUCLEOTIDE SEQUENCE [LARGE SCALE GENOMIC DNA]</scope>
    <source>
        <strain evidence="3">DG_54_3</strain>
    </source>
</reference>
<dbReference type="GO" id="GO:0003676">
    <property type="term" value="F:nucleic acid binding"/>
    <property type="evidence" value="ECO:0007669"/>
    <property type="project" value="InterPro"/>
</dbReference>
<organism evidence="3 4">
    <name type="scientific">candidate division WOR-1 bacterium DG_54_3</name>
    <dbReference type="NCBI Taxonomy" id="1703775"/>
    <lineage>
        <taxon>Bacteria</taxon>
        <taxon>Bacillati</taxon>
        <taxon>Saganbacteria</taxon>
    </lineage>
</organism>
<dbReference type="CDD" id="cd04492">
    <property type="entry name" value="YhaM_OBF_like"/>
    <property type="match status" value="1"/>
</dbReference>
<dbReference type="InterPro" id="IPR003607">
    <property type="entry name" value="HD/PDEase_dom"/>
</dbReference>
<dbReference type="NCBIfam" id="TIGR00277">
    <property type="entry name" value="HDIG"/>
    <property type="match status" value="1"/>
</dbReference>
<dbReference type="PROSITE" id="PS51831">
    <property type="entry name" value="HD"/>
    <property type="match status" value="1"/>
</dbReference>
<evidence type="ECO:0000313" key="3">
    <source>
        <dbReference type="EMBL" id="KPJ65716.1"/>
    </source>
</evidence>
<dbReference type="GO" id="GO:0031125">
    <property type="term" value="P:rRNA 3'-end processing"/>
    <property type="evidence" value="ECO:0007669"/>
    <property type="project" value="TreeGrafter"/>
</dbReference>
<proteinExistence type="predicted"/>
<dbReference type="Pfam" id="PF01966">
    <property type="entry name" value="HD"/>
    <property type="match status" value="1"/>
</dbReference>
<dbReference type="PANTHER" id="PTHR37294:SF1">
    <property type="entry name" value="3'-5' EXORIBONUCLEASE YHAM"/>
    <property type="match status" value="1"/>
</dbReference>
<evidence type="ECO:0000313" key="4">
    <source>
        <dbReference type="Proteomes" id="UP000051861"/>
    </source>
</evidence>
<dbReference type="PATRIC" id="fig|1703775.3.peg.374"/>
<dbReference type="Pfam" id="PF01336">
    <property type="entry name" value="tRNA_anti-codon"/>
    <property type="match status" value="1"/>
</dbReference>
<dbReference type="AlphaFoldDB" id="A0A0S7XTN7"/>